<dbReference type="Pfam" id="PF02746">
    <property type="entry name" value="MR_MLE_N"/>
    <property type="match status" value="1"/>
</dbReference>
<evidence type="ECO:0000313" key="7">
    <source>
        <dbReference type="EMBL" id="WZN41938.1"/>
    </source>
</evidence>
<dbReference type="InterPro" id="IPR013342">
    <property type="entry name" value="Mandelate_racemase_C"/>
</dbReference>
<dbReference type="InterPro" id="IPR029017">
    <property type="entry name" value="Enolase-like_N"/>
</dbReference>
<dbReference type="EMBL" id="CP149822">
    <property type="protein sequence ID" value="WZN41938.1"/>
    <property type="molecule type" value="Genomic_DNA"/>
</dbReference>
<evidence type="ECO:0000256" key="4">
    <source>
        <dbReference type="ARBA" id="ARBA00023235"/>
    </source>
</evidence>
<proteinExistence type="inferred from homology"/>
<comment type="cofactor">
    <cofactor evidence="5">
        <name>Mg(2+)</name>
        <dbReference type="ChEBI" id="CHEBI:18420"/>
    </cofactor>
    <text evidence="5">Binds 1 Mg(2+) ion per subunit.</text>
</comment>
<dbReference type="Proteomes" id="UP001485459">
    <property type="component" value="Chromosome"/>
</dbReference>
<dbReference type="RefSeq" id="WP_341836781.1">
    <property type="nucleotide sequence ID" value="NZ_CP149822.1"/>
</dbReference>
<dbReference type="InterPro" id="IPR034603">
    <property type="entry name" value="Dipeptide_epimerase"/>
</dbReference>
<keyword evidence="4 5" id="KW-0413">Isomerase</keyword>
<evidence type="ECO:0000259" key="6">
    <source>
        <dbReference type="SMART" id="SM00922"/>
    </source>
</evidence>
<keyword evidence="2 5" id="KW-0479">Metal-binding</keyword>
<dbReference type="SUPFAM" id="SSF54826">
    <property type="entry name" value="Enolase N-terminal domain-like"/>
    <property type="match status" value="1"/>
</dbReference>
<evidence type="ECO:0000256" key="3">
    <source>
        <dbReference type="ARBA" id="ARBA00022842"/>
    </source>
</evidence>
<keyword evidence="3 5" id="KW-0460">Magnesium</keyword>
<evidence type="ECO:0000256" key="1">
    <source>
        <dbReference type="ARBA" id="ARBA00008031"/>
    </source>
</evidence>
<evidence type="ECO:0000313" key="8">
    <source>
        <dbReference type="Proteomes" id="UP001485459"/>
    </source>
</evidence>
<dbReference type="SFLD" id="SFLDG00180">
    <property type="entry name" value="muconate_cycloisomerase"/>
    <property type="match status" value="1"/>
</dbReference>
<name>A0ABZ2YQ90_9BACT</name>
<dbReference type="PANTHER" id="PTHR48080:SF3">
    <property type="entry name" value="ENOLASE SUPERFAMILY MEMBER DDB_G0284701"/>
    <property type="match status" value="1"/>
</dbReference>
<dbReference type="Pfam" id="PF13378">
    <property type="entry name" value="MR_MLE_C"/>
    <property type="match status" value="1"/>
</dbReference>
<dbReference type="InterPro" id="IPR029065">
    <property type="entry name" value="Enolase_C-like"/>
</dbReference>
<organism evidence="7 8">
    <name type="scientific">Chitinophaga pollutisoli</name>
    <dbReference type="NCBI Taxonomy" id="3133966"/>
    <lineage>
        <taxon>Bacteria</taxon>
        <taxon>Pseudomonadati</taxon>
        <taxon>Bacteroidota</taxon>
        <taxon>Chitinophagia</taxon>
        <taxon>Chitinophagales</taxon>
        <taxon>Chitinophagaceae</taxon>
        <taxon>Chitinophaga</taxon>
    </lineage>
</organism>
<protein>
    <recommendedName>
        <fullName evidence="5">Dipeptide epimerase</fullName>
        <ecNumber evidence="5">5.1.1.-</ecNumber>
    </recommendedName>
</protein>
<dbReference type="Gene3D" id="3.20.20.120">
    <property type="entry name" value="Enolase-like C-terminal domain"/>
    <property type="match status" value="1"/>
</dbReference>
<dbReference type="InterPro" id="IPR036849">
    <property type="entry name" value="Enolase-like_C_sf"/>
</dbReference>
<dbReference type="SMART" id="SM00922">
    <property type="entry name" value="MR_MLE"/>
    <property type="match status" value="1"/>
</dbReference>
<evidence type="ECO:0000256" key="2">
    <source>
        <dbReference type="ARBA" id="ARBA00022723"/>
    </source>
</evidence>
<comment type="similarity">
    <text evidence="1 5">Belongs to the mandelate racemase/muconate lactonizing enzyme family.</text>
</comment>
<dbReference type="Gene3D" id="3.30.390.10">
    <property type="entry name" value="Enolase-like, N-terminal domain"/>
    <property type="match status" value="1"/>
</dbReference>
<accession>A0ABZ2YQ90</accession>
<sequence>MKISFETFELRKKYPFTISGYTMLTQSVIYLTIEHEGYTGVGEASPGYYFNETIDDVLAFYASLVPDFAKFSDISDRQSIMDFVEKKRPGLTAAKAGIDVALNDLYGKILGKPCYQLFGADPDKMPVTSFTIGMDTPEVIRKKVSEATEFKLLKIKLGGENDRGIIEAIRSVSDQPLCVDANQGWTDRQEAIDMIHWLKEQGTTFIEQPMPVAQRDDNAWVTEHSPLPVVADEAVQRLVDVESAKGVYHGINIKMSKCTGMLEGYKMVQKARSLGLKLMIGCMSESSVGILGAAAIAPLCDWVDLDSSWLIANNPYHDPELREGKIILSDAPGLGLRKK</sequence>
<evidence type="ECO:0000256" key="5">
    <source>
        <dbReference type="RuleBase" id="RU366006"/>
    </source>
</evidence>
<reference evidence="8" key="1">
    <citation type="submission" date="2024-03" db="EMBL/GenBank/DDBJ databases">
        <title>Chitinophaga horti sp. nov., isolated from garden soil.</title>
        <authorList>
            <person name="Lee D.S."/>
            <person name="Han D.M."/>
            <person name="Baek J.H."/>
            <person name="Choi D.G."/>
            <person name="Jeon J.H."/>
            <person name="Jeon C.O."/>
        </authorList>
    </citation>
    <scope>NUCLEOTIDE SEQUENCE [LARGE SCALE GENOMIC DNA]</scope>
    <source>
        <strain evidence="8">GPA1</strain>
    </source>
</reference>
<dbReference type="InterPro" id="IPR034593">
    <property type="entry name" value="DgoD-like"/>
</dbReference>
<feature type="domain" description="Mandelate racemase/muconate lactonizing enzyme C-terminal" evidence="6">
    <location>
        <begin position="137"/>
        <end position="228"/>
    </location>
</feature>
<gene>
    <name evidence="7" type="ORF">WJU16_02670</name>
</gene>
<dbReference type="InterPro" id="IPR013341">
    <property type="entry name" value="Mandelate_racemase_N_dom"/>
</dbReference>
<dbReference type="CDD" id="cd03319">
    <property type="entry name" value="L-Ala-DL-Glu_epimerase"/>
    <property type="match status" value="1"/>
</dbReference>
<dbReference type="SUPFAM" id="SSF51604">
    <property type="entry name" value="Enolase C-terminal domain-like"/>
    <property type="match status" value="1"/>
</dbReference>
<dbReference type="EC" id="5.1.1.-" evidence="5"/>
<dbReference type="SFLD" id="SFLDS00001">
    <property type="entry name" value="Enolase"/>
    <property type="match status" value="1"/>
</dbReference>
<keyword evidence="8" id="KW-1185">Reference proteome</keyword>
<dbReference type="PANTHER" id="PTHR48080">
    <property type="entry name" value="D-GALACTONATE DEHYDRATASE-RELATED"/>
    <property type="match status" value="1"/>
</dbReference>